<keyword evidence="17" id="KW-1185">Reference proteome</keyword>
<evidence type="ECO:0000256" key="3">
    <source>
        <dbReference type="ARBA" id="ARBA00022448"/>
    </source>
</evidence>
<dbReference type="InterPro" id="IPR038591">
    <property type="entry name" value="NolW-like_sf"/>
</dbReference>
<dbReference type="PANTHER" id="PTHR30332">
    <property type="entry name" value="PROBABLE GENERAL SECRETION PATHWAY PROTEIN D"/>
    <property type="match status" value="1"/>
</dbReference>
<proteinExistence type="inferred from homology"/>
<comment type="subcellular location">
    <subcellularLocation>
        <location evidence="1 10">Cell outer membrane</location>
    </subcellularLocation>
</comment>
<feature type="compositionally biased region" description="Gly residues" evidence="11">
    <location>
        <begin position="347"/>
        <end position="357"/>
    </location>
</feature>
<feature type="domain" description="NolW-like" evidence="14">
    <location>
        <begin position="208"/>
        <end position="284"/>
    </location>
</feature>
<feature type="compositionally biased region" description="Low complexity" evidence="11">
    <location>
        <begin position="358"/>
        <end position="367"/>
    </location>
</feature>
<evidence type="ECO:0000256" key="4">
    <source>
        <dbReference type="ARBA" id="ARBA00022452"/>
    </source>
</evidence>
<dbReference type="Proteomes" id="UP000706525">
    <property type="component" value="Unassembled WGS sequence"/>
</dbReference>
<evidence type="ECO:0000256" key="1">
    <source>
        <dbReference type="ARBA" id="ARBA00004442"/>
    </source>
</evidence>
<dbReference type="InterPro" id="IPR005644">
    <property type="entry name" value="NolW-like"/>
</dbReference>
<reference evidence="16 17" key="1">
    <citation type="submission" date="2021-08" db="EMBL/GenBank/DDBJ databases">
        <authorList>
            <person name="Peeters C."/>
        </authorList>
    </citation>
    <scope>NUCLEOTIDE SEQUENCE [LARGE SCALE GENOMIC DNA]</scope>
    <source>
        <strain evidence="16 17">LMG 32289</strain>
    </source>
</reference>
<keyword evidence="7" id="KW-0653">Protein transport</keyword>
<dbReference type="InterPro" id="IPR013356">
    <property type="entry name" value="T2SS_GspD"/>
</dbReference>
<keyword evidence="6 12" id="KW-0732">Signal</keyword>
<dbReference type="EMBL" id="CAJZAG010000006">
    <property type="protein sequence ID" value="CAG9174595.1"/>
    <property type="molecule type" value="Genomic_DNA"/>
</dbReference>
<feature type="chain" id="PRO_5047158669" evidence="12">
    <location>
        <begin position="35"/>
        <end position="849"/>
    </location>
</feature>
<dbReference type="PANTHER" id="PTHR30332:SF24">
    <property type="entry name" value="SECRETIN GSPD-RELATED"/>
    <property type="match status" value="1"/>
</dbReference>
<evidence type="ECO:0000256" key="9">
    <source>
        <dbReference type="ARBA" id="ARBA00023237"/>
    </source>
</evidence>
<feature type="region of interest" description="Disordered" evidence="11">
    <location>
        <begin position="732"/>
        <end position="780"/>
    </location>
</feature>
<keyword evidence="4" id="KW-1134">Transmembrane beta strand</keyword>
<dbReference type="Pfam" id="PF03958">
    <property type="entry name" value="Secretin_N"/>
    <property type="match status" value="3"/>
</dbReference>
<evidence type="ECO:0000256" key="11">
    <source>
        <dbReference type="SAM" id="MobiDB-lite"/>
    </source>
</evidence>
<feature type="compositionally biased region" description="Low complexity" evidence="11">
    <location>
        <begin position="756"/>
        <end position="772"/>
    </location>
</feature>
<dbReference type="Pfam" id="PF00263">
    <property type="entry name" value="Secretin"/>
    <property type="match status" value="1"/>
</dbReference>
<evidence type="ECO:0000313" key="16">
    <source>
        <dbReference type="EMBL" id="CAG9174595.1"/>
    </source>
</evidence>
<dbReference type="Gene3D" id="3.30.1370.120">
    <property type="match status" value="3"/>
</dbReference>
<dbReference type="InterPro" id="IPR001775">
    <property type="entry name" value="GspD/PilQ"/>
</dbReference>
<feature type="domain" description="NolW-like" evidence="14">
    <location>
        <begin position="292"/>
        <end position="430"/>
    </location>
</feature>
<feature type="signal peptide" evidence="12">
    <location>
        <begin position="1"/>
        <end position="34"/>
    </location>
</feature>
<dbReference type="InterPro" id="IPR004846">
    <property type="entry name" value="T2SS/T3SS_dom"/>
</dbReference>
<dbReference type="Pfam" id="PF21305">
    <property type="entry name" value="type_II_gspD_N0"/>
    <property type="match status" value="1"/>
</dbReference>
<feature type="region of interest" description="Disordered" evidence="11">
    <location>
        <begin position="318"/>
        <end position="372"/>
    </location>
</feature>
<evidence type="ECO:0000256" key="2">
    <source>
        <dbReference type="ARBA" id="ARBA00006980"/>
    </source>
</evidence>
<evidence type="ECO:0000259" key="14">
    <source>
        <dbReference type="Pfam" id="PF03958"/>
    </source>
</evidence>
<sequence length="849" mass="88690">MKTQAHRPFIRTALARATALLCGLSLLAPAPLWAQQPDVSPPNRDQVVLNFVNADLDSVVKAVGQATGKNFVIDPRVKGTVNLVTEQPVSRSQALETLGSVLRMQGYAMVESNGFTKVVPEADAKLQGSPTVIGGAAGRGDQVVTQVFRLNYESANNLVPVLRPMIAPNNTITAYPANNTLVITDYADNLRRLARIIAAVDAPATGEVEIVPLKNAIASDAALTLQKLLDPSAAGGTAAAGTGDSSLRTTVVAEPRSNSLMIRASSRARVQQARMLIEKIDQPYARPGNIWVVPLRNADAVKLAATLRAIVAADSSFASATQPGGAGGTAASGAGGYAQGQSSQAGGQFGSSGGYGSSSGRSGSGSSSFGGGGSGGSNAFSASFATNQQPTTGGIIQADPSTNTLIITASEPVYRNLRSVIDDLDQRRAQVYIESMIVEVSSTDTGQLGIQWQGLLSSNGGNTGVFAGTNFAQGGANIINLTGAVAAINNNQQAGIVAASQLVPDLAGLNLGIVNRAIGLGALIRALGENTSVNLLSTPNLITLENEEAKILIGQNIPVTTGSYAQTGNTSTVTPFNTFDRKDVGITLRVRPQITDGGLVKMQIYQESSSVVNGTLNNTSGPTTNVRSIETNVLVDDGQIIVLGGLIENSSADSVQKVPGLGDLPWIGGLFRYENKNRAKTNLLVFLRPYVMRTGAATDRLAQDRYDFMRAQQTGFVSPNIMIPDRNTPVLPPADAPAAPFVDPRSTTPLAPPLPLQQTPQQLMPPQQMPDPTVRPSRPLSQAIPQAVPQPVQQAPLAQVDRVAIYEPQVPRELPASQPVQKPAPGKVPPTRPNPAVALADAFSRGPIN</sequence>
<feature type="domain" description="GspD-like N0" evidence="15">
    <location>
        <begin position="49"/>
        <end position="118"/>
    </location>
</feature>
<organism evidence="16 17">
    <name type="scientific">Cupriavidus pampae</name>
    <dbReference type="NCBI Taxonomy" id="659251"/>
    <lineage>
        <taxon>Bacteria</taxon>
        <taxon>Pseudomonadati</taxon>
        <taxon>Pseudomonadota</taxon>
        <taxon>Betaproteobacteria</taxon>
        <taxon>Burkholderiales</taxon>
        <taxon>Burkholderiaceae</taxon>
        <taxon>Cupriavidus</taxon>
    </lineage>
</organism>
<evidence type="ECO:0000259" key="15">
    <source>
        <dbReference type="Pfam" id="PF21305"/>
    </source>
</evidence>
<gene>
    <name evidence="16" type="primary">gspD2</name>
    <name evidence="16" type="ORF">LMG32289_03090</name>
</gene>
<dbReference type="InterPro" id="IPR050810">
    <property type="entry name" value="Bact_Secretion_Sys_Channel"/>
</dbReference>
<dbReference type="NCBIfam" id="TIGR02517">
    <property type="entry name" value="type_II_gspD"/>
    <property type="match status" value="1"/>
</dbReference>
<evidence type="ECO:0000256" key="10">
    <source>
        <dbReference type="RuleBase" id="RU004004"/>
    </source>
</evidence>
<feature type="domain" description="NolW-like" evidence="14">
    <location>
        <begin position="145"/>
        <end position="204"/>
    </location>
</feature>
<keyword evidence="5" id="KW-0812">Transmembrane</keyword>
<feature type="domain" description="Type II/III secretion system secretin-like" evidence="13">
    <location>
        <begin position="526"/>
        <end position="693"/>
    </location>
</feature>
<protein>
    <submittedName>
        <fullName evidence="16">Secretin GspD 2</fullName>
    </submittedName>
</protein>
<keyword evidence="9" id="KW-0998">Cell outer membrane</keyword>
<comment type="caution">
    <text evidence="16">The sequence shown here is derived from an EMBL/GenBank/DDBJ whole genome shotgun (WGS) entry which is preliminary data.</text>
</comment>
<evidence type="ECO:0000256" key="6">
    <source>
        <dbReference type="ARBA" id="ARBA00022729"/>
    </source>
</evidence>
<dbReference type="InterPro" id="IPR049371">
    <property type="entry name" value="GspD-like_N0"/>
</dbReference>
<dbReference type="RefSeq" id="WP_223989711.1">
    <property type="nucleotide sequence ID" value="NZ_CAJZAG010000006.1"/>
</dbReference>
<name>A0ABM8X3V0_9BURK</name>
<dbReference type="PRINTS" id="PR00811">
    <property type="entry name" value="BCTERIALGSPD"/>
</dbReference>
<accession>A0ABM8X3V0</accession>
<evidence type="ECO:0000313" key="17">
    <source>
        <dbReference type="Proteomes" id="UP000706525"/>
    </source>
</evidence>
<evidence type="ECO:0000256" key="7">
    <source>
        <dbReference type="ARBA" id="ARBA00022927"/>
    </source>
</evidence>
<evidence type="ECO:0000259" key="13">
    <source>
        <dbReference type="Pfam" id="PF00263"/>
    </source>
</evidence>
<evidence type="ECO:0000256" key="8">
    <source>
        <dbReference type="ARBA" id="ARBA00023136"/>
    </source>
</evidence>
<evidence type="ECO:0000256" key="5">
    <source>
        <dbReference type="ARBA" id="ARBA00022692"/>
    </source>
</evidence>
<keyword evidence="3 10" id="KW-0813">Transport</keyword>
<evidence type="ECO:0000256" key="12">
    <source>
        <dbReference type="SAM" id="SignalP"/>
    </source>
</evidence>
<feature type="region of interest" description="Disordered" evidence="11">
    <location>
        <begin position="809"/>
        <end position="849"/>
    </location>
</feature>
<feature type="compositionally biased region" description="Low complexity" evidence="11">
    <location>
        <begin position="736"/>
        <end position="749"/>
    </location>
</feature>
<keyword evidence="8" id="KW-0472">Membrane</keyword>
<comment type="similarity">
    <text evidence="2">Belongs to the bacterial secretin family. GSP D subfamily.</text>
</comment>
<feature type="compositionally biased region" description="Gly residues" evidence="11">
    <location>
        <begin position="324"/>
        <end position="338"/>
    </location>
</feature>